<accession>A0A6A6HC56</accession>
<gene>
    <name evidence="2" type="ORF">EV356DRAFT_135571</name>
</gene>
<name>A0A6A6HC56_VIRVR</name>
<evidence type="ECO:0000313" key="3">
    <source>
        <dbReference type="Proteomes" id="UP000800092"/>
    </source>
</evidence>
<dbReference type="AlphaFoldDB" id="A0A6A6HC56"/>
<evidence type="ECO:0000256" key="1">
    <source>
        <dbReference type="SAM" id="MobiDB-lite"/>
    </source>
</evidence>
<protein>
    <submittedName>
        <fullName evidence="2">Uncharacterized protein</fullName>
    </submittedName>
</protein>
<reference evidence="2" key="1">
    <citation type="journal article" date="2020" name="Stud. Mycol.">
        <title>101 Dothideomycetes genomes: a test case for predicting lifestyles and emergence of pathogens.</title>
        <authorList>
            <person name="Haridas S."/>
            <person name="Albert R."/>
            <person name="Binder M."/>
            <person name="Bloem J."/>
            <person name="Labutti K."/>
            <person name="Salamov A."/>
            <person name="Andreopoulos B."/>
            <person name="Baker S."/>
            <person name="Barry K."/>
            <person name="Bills G."/>
            <person name="Bluhm B."/>
            <person name="Cannon C."/>
            <person name="Castanera R."/>
            <person name="Culley D."/>
            <person name="Daum C."/>
            <person name="Ezra D."/>
            <person name="Gonzalez J."/>
            <person name="Henrissat B."/>
            <person name="Kuo A."/>
            <person name="Liang C."/>
            <person name="Lipzen A."/>
            <person name="Lutzoni F."/>
            <person name="Magnuson J."/>
            <person name="Mondo S."/>
            <person name="Nolan M."/>
            <person name="Ohm R."/>
            <person name="Pangilinan J."/>
            <person name="Park H.-J."/>
            <person name="Ramirez L."/>
            <person name="Alfaro M."/>
            <person name="Sun H."/>
            <person name="Tritt A."/>
            <person name="Yoshinaga Y."/>
            <person name="Zwiers L.-H."/>
            <person name="Turgeon B."/>
            <person name="Goodwin S."/>
            <person name="Spatafora J."/>
            <person name="Crous P."/>
            <person name="Grigoriev I."/>
        </authorList>
    </citation>
    <scope>NUCLEOTIDE SEQUENCE</scope>
    <source>
        <strain evidence="2">Tuck. ex Michener</strain>
    </source>
</reference>
<evidence type="ECO:0000313" key="2">
    <source>
        <dbReference type="EMBL" id="KAF2235090.1"/>
    </source>
</evidence>
<proteinExistence type="predicted"/>
<feature type="region of interest" description="Disordered" evidence="1">
    <location>
        <begin position="1"/>
        <end position="27"/>
    </location>
</feature>
<sequence>MTKKTEVKVSAGPTLDLERREQTSITKTATPDRCECQGNACSHAIDSRHPSAARKGSSTSSEGKDTAAHQFTISARDRNDGEFDKSLLQNFLRGGAVTESQPHLYGPIARLYKSSSELLRALLLSNTRNVNATYQTAKTDPGHQRALAECGRPLSAMEGQMHPGHQRSARAMYCLHSSEDKMHRFRR</sequence>
<dbReference type="Proteomes" id="UP000800092">
    <property type="component" value="Unassembled WGS sequence"/>
</dbReference>
<dbReference type="EMBL" id="ML991794">
    <property type="protein sequence ID" value="KAF2235090.1"/>
    <property type="molecule type" value="Genomic_DNA"/>
</dbReference>
<feature type="region of interest" description="Disordered" evidence="1">
    <location>
        <begin position="47"/>
        <end position="68"/>
    </location>
</feature>
<organism evidence="2 3">
    <name type="scientific">Viridothelium virens</name>
    <name type="common">Speckled blister lichen</name>
    <name type="synonym">Trypethelium virens</name>
    <dbReference type="NCBI Taxonomy" id="1048519"/>
    <lineage>
        <taxon>Eukaryota</taxon>
        <taxon>Fungi</taxon>
        <taxon>Dikarya</taxon>
        <taxon>Ascomycota</taxon>
        <taxon>Pezizomycotina</taxon>
        <taxon>Dothideomycetes</taxon>
        <taxon>Dothideomycetes incertae sedis</taxon>
        <taxon>Trypetheliales</taxon>
        <taxon>Trypetheliaceae</taxon>
        <taxon>Viridothelium</taxon>
    </lineage>
</organism>
<keyword evidence="3" id="KW-1185">Reference proteome</keyword>